<dbReference type="CDD" id="cd00024">
    <property type="entry name" value="CD_CSD"/>
    <property type="match status" value="1"/>
</dbReference>
<sequence>LPKQKRKESTKYLGPVRVIRVVSPSVVEIQHLIRENCEKYPVSRLKKVVGDMTEEQALELAARDEEEYVVEGILEFKVDEEGDPAFKVKWVGWPLEDATWEYPSTLKDLEAFEIYLEANPDARPDDMTSLMTVGAEPELVQYVAAFREVIAANPDFGADETVGRLFLSGLRNRRLKDRIRSEADTAGKEEDLGFFMAQSFIELSEMIQIRDEVIAHYDDFGLQMVKKKRFGDRQSLEAESGKGKKHFRKDRNGKPYQTDGHYQKPKPYYAGDKTGKDQQGRGKKVYSKATTVT</sequence>
<dbReference type="InterPro" id="IPR000953">
    <property type="entry name" value="Chromo/chromo_shadow_dom"/>
</dbReference>
<dbReference type="Gene3D" id="2.40.50.40">
    <property type="match status" value="1"/>
</dbReference>
<evidence type="ECO:0000313" key="3">
    <source>
        <dbReference type="EMBL" id="GKT17780.1"/>
    </source>
</evidence>
<comment type="caution">
    <text evidence="3">The sequence shown here is derived from an EMBL/GenBank/DDBJ whole genome shotgun (WGS) entry which is preliminary data.</text>
</comment>
<feature type="non-terminal residue" evidence="3">
    <location>
        <position position="1"/>
    </location>
</feature>
<proteinExistence type="predicted"/>
<protein>
    <recommendedName>
        <fullName evidence="2">Chromo domain-containing protein</fullName>
    </recommendedName>
</protein>
<keyword evidence="4" id="KW-1185">Reference proteome</keyword>
<dbReference type="SUPFAM" id="SSF54160">
    <property type="entry name" value="Chromo domain-like"/>
    <property type="match status" value="1"/>
</dbReference>
<dbReference type="PROSITE" id="PS50013">
    <property type="entry name" value="CHROMO_2"/>
    <property type="match status" value="1"/>
</dbReference>
<gene>
    <name evidence="3" type="ORF">ADUPG1_011175</name>
</gene>
<dbReference type="Pfam" id="PF00385">
    <property type="entry name" value="Chromo"/>
    <property type="match status" value="1"/>
</dbReference>
<feature type="region of interest" description="Disordered" evidence="1">
    <location>
        <begin position="233"/>
        <end position="293"/>
    </location>
</feature>
<evidence type="ECO:0000259" key="2">
    <source>
        <dbReference type="PROSITE" id="PS50013"/>
    </source>
</evidence>
<feature type="non-terminal residue" evidence="3">
    <location>
        <position position="293"/>
    </location>
</feature>
<evidence type="ECO:0000313" key="4">
    <source>
        <dbReference type="Proteomes" id="UP001057375"/>
    </source>
</evidence>
<organism evidence="3 4">
    <name type="scientific">Aduncisulcus paluster</name>
    <dbReference type="NCBI Taxonomy" id="2918883"/>
    <lineage>
        <taxon>Eukaryota</taxon>
        <taxon>Metamonada</taxon>
        <taxon>Carpediemonas-like organisms</taxon>
        <taxon>Aduncisulcus</taxon>
    </lineage>
</organism>
<dbReference type="InterPro" id="IPR016197">
    <property type="entry name" value="Chromo-like_dom_sf"/>
</dbReference>
<name>A0ABQ5JZ01_9EUKA</name>
<dbReference type="Proteomes" id="UP001057375">
    <property type="component" value="Unassembled WGS sequence"/>
</dbReference>
<accession>A0ABQ5JZ01</accession>
<dbReference type="SMART" id="SM00298">
    <property type="entry name" value="CHROMO"/>
    <property type="match status" value="1"/>
</dbReference>
<dbReference type="InterPro" id="IPR023780">
    <property type="entry name" value="Chromo_domain"/>
</dbReference>
<reference evidence="3" key="1">
    <citation type="submission" date="2022-03" db="EMBL/GenBank/DDBJ databases">
        <title>Draft genome sequence of Aduncisulcus paluster, a free-living microaerophilic Fornicata.</title>
        <authorList>
            <person name="Yuyama I."/>
            <person name="Kume K."/>
            <person name="Tamura T."/>
            <person name="Inagaki Y."/>
            <person name="Hashimoto T."/>
        </authorList>
    </citation>
    <scope>NUCLEOTIDE SEQUENCE</scope>
    <source>
        <strain evidence="3">NY0171</strain>
    </source>
</reference>
<dbReference type="EMBL" id="BQXS01011880">
    <property type="protein sequence ID" value="GKT17780.1"/>
    <property type="molecule type" value="Genomic_DNA"/>
</dbReference>
<feature type="compositionally biased region" description="Basic and acidic residues" evidence="1">
    <location>
        <begin position="233"/>
        <end position="242"/>
    </location>
</feature>
<feature type="domain" description="Chromo" evidence="2">
    <location>
        <begin position="68"/>
        <end position="127"/>
    </location>
</feature>
<evidence type="ECO:0000256" key="1">
    <source>
        <dbReference type="SAM" id="MobiDB-lite"/>
    </source>
</evidence>